<dbReference type="OrthoDB" id="9762009at2"/>
<sequence>MNTQTPTAHIANQNTLIEQMIQRASGARPSCSNEITILLDSTENFPAWEAALRSAKESICIEMYIFAPDTFGKTIRDILLEKLAEGVAVALVYDWLGSINTHLRGFFKPLTQAGAEVKAYNPPGWFGGLGVLSRNHRKSIIIDEHTAFVSGLCISSAWEGRPEKGISVWRDTGLQLTGPIVHDILSAFEDTLRSQNGTMPARMRNYESGESVPSGTSCARVLATTPANTNTMRLDLNIIGLARQNLWITDAYFMPTRMYVQALINAAKAGVDVRILVPRTSDIKWIGTVSRTQYRQLLESGVRVFEWDGTMIHAKSAIIDGQWARVGSTNLNLSSWYANRELDISIEDPATVYQLERIFLKDLENATEVVLDQKAHAQPCADRKPAYRHHKALHRSHVRGMMRQVMQLSHVFDTNISQTRLVDQSEAWAYLAIGTVLLLTAVLLWFVPQILLWPLLLLLLIGGAGTSLNAIRQIMRFRKKAKKTVE</sequence>
<keyword evidence="4" id="KW-1185">Reference proteome</keyword>
<dbReference type="GO" id="GO:0032049">
    <property type="term" value="P:cardiolipin biosynthetic process"/>
    <property type="evidence" value="ECO:0007669"/>
    <property type="project" value="UniProtKB-ARBA"/>
</dbReference>
<dbReference type="InterPro" id="IPR001736">
    <property type="entry name" value="PLipase_D/transphosphatidylase"/>
</dbReference>
<keyword evidence="1" id="KW-0812">Transmembrane</keyword>
<dbReference type="PROSITE" id="PS50035">
    <property type="entry name" value="PLD"/>
    <property type="match status" value="2"/>
</dbReference>
<keyword evidence="1" id="KW-0472">Membrane</keyword>
<keyword evidence="1" id="KW-1133">Transmembrane helix</keyword>
<reference evidence="3 4" key="1">
    <citation type="submission" date="2018-12" db="EMBL/GenBank/DDBJ databases">
        <authorList>
            <consortium name="Pathogen Informatics"/>
        </authorList>
    </citation>
    <scope>NUCLEOTIDE SEQUENCE [LARGE SCALE GENOMIC DNA]</scope>
    <source>
        <strain evidence="3 4">NCTC10296</strain>
    </source>
</reference>
<feature type="domain" description="PLD phosphodiesterase" evidence="2">
    <location>
        <begin position="308"/>
        <end position="335"/>
    </location>
</feature>
<dbReference type="RefSeq" id="WP_085417009.1">
    <property type="nucleotide sequence ID" value="NZ_CAUJPY010000012.1"/>
</dbReference>
<organism evidence="3 4">
    <name type="scientific">Neisseria canis</name>
    <dbReference type="NCBI Taxonomy" id="493"/>
    <lineage>
        <taxon>Bacteria</taxon>
        <taxon>Pseudomonadati</taxon>
        <taxon>Pseudomonadota</taxon>
        <taxon>Betaproteobacteria</taxon>
        <taxon>Neisseriales</taxon>
        <taxon>Neisseriaceae</taxon>
        <taxon>Neisseria</taxon>
    </lineage>
</organism>
<dbReference type="KEGG" id="nci:NCTC10296_02104"/>
<evidence type="ECO:0000256" key="1">
    <source>
        <dbReference type="SAM" id="Phobius"/>
    </source>
</evidence>
<dbReference type="CDD" id="cd09159">
    <property type="entry name" value="PLDc_ybhO_like_2"/>
    <property type="match status" value="1"/>
</dbReference>
<dbReference type="Proteomes" id="UP000279284">
    <property type="component" value="Chromosome"/>
</dbReference>
<evidence type="ECO:0000313" key="4">
    <source>
        <dbReference type="Proteomes" id="UP000279284"/>
    </source>
</evidence>
<feature type="transmembrane region" description="Helical" evidence="1">
    <location>
        <begin position="452"/>
        <end position="471"/>
    </location>
</feature>
<dbReference type="EC" id="2.7.8.-" evidence="3"/>
<gene>
    <name evidence="3" type="primary">cls_3</name>
    <name evidence="3" type="ORF">NCTC10296_02104</name>
</gene>
<keyword evidence="3" id="KW-0808">Transferase</keyword>
<dbReference type="PANTHER" id="PTHR21248:SF22">
    <property type="entry name" value="PHOSPHOLIPASE D"/>
    <property type="match status" value="1"/>
</dbReference>
<proteinExistence type="predicted"/>
<dbReference type="GO" id="GO:0030572">
    <property type="term" value="F:phosphatidyltransferase activity"/>
    <property type="evidence" value="ECO:0007669"/>
    <property type="project" value="UniProtKB-ARBA"/>
</dbReference>
<accession>A0A448DAG2</accession>
<dbReference type="AlphaFoldDB" id="A0A448DAG2"/>
<dbReference type="STRING" id="493.BWD07_08525"/>
<name>A0A448DAG2_9NEIS</name>
<evidence type="ECO:0000259" key="2">
    <source>
        <dbReference type="PROSITE" id="PS50035"/>
    </source>
</evidence>
<feature type="domain" description="PLD phosphodiesterase" evidence="2">
    <location>
        <begin position="131"/>
        <end position="158"/>
    </location>
</feature>
<feature type="transmembrane region" description="Helical" evidence="1">
    <location>
        <begin position="427"/>
        <end position="446"/>
    </location>
</feature>
<dbReference type="Pfam" id="PF13091">
    <property type="entry name" value="PLDc_2"/>
    <property type="match status" value="2"/>
</dbReference>
<dbReference type="CDD" id="cd09110">
    <property type="entry name" value="PLDc_CLS_1"/>
    <property type="match status" value="1"/>
</dbReference>
<dbReference type="EMBL" id="LR134313">
    <property type="protein sequence ID" value="VEF03024.1"/>
    <property type="molecule type" value="Genomic_DNA"/>
</dbReference>
<dbReference type="PANTHER" id="PTHR21248">
    <property type="entry name" value="CARDIOLIPIN SYNTHASE"/>
    <property type="match status" value="1"/>
</dbReference>
<dbReference type="SMART" id="SM00155">
    <property type="entry name" value="PLDc"/>
    <property type="match status" value="2"/>
</dbReference>
<dbReference type="SUPFAM" id="SSF56024">
    <property type="entry name" value="Phospholipase D/nuclease"/>
    <property type="match status" value="2"/>
</dbReference>
<dbReference type="Gene3D" id="3.30.870.10">
    <property type="entry name" value="Endonuclease Chain A"/>
    <property type="match status" value="2"/>
</dbReference>
<evidence type="ECO:0000313" key="3">
    <source>
        <dbReference type="EMBL" id="VEF03024.1"/>
    </source>
</evidence>
<protein>
    <submittedName>
        <fullName evidence="3">Phopholipase D-family protein</fullName>
        <ecNumber evidence="3">2.7.8.-</ecNumber>
    </submittedName>
</protein>
<dbReference type="InterPro" id="IPR025202">
    <property type="entry name" value="PLD-like_dom"/>
</dbReference>